<dbReference type="RefSeq" id="WP_071363490.1">
    <property type="nucleotide sequence ID" value="NZ_JRYB01000001.1"/>
</dbReference>
<evidence type="ECO:0000256" key="1">
    <source>
        <dbReference type="SAM" id="MobiDB-lite"/>
    </source>
</evidence>
<feature type="compositionally biased region" description="Low complexity" evidence="1">
    <location>
        <begin position="214"/>
        <end position="232"/>
    </location>
</feature>
<dbReference type="PIRSF" id="PIRSF037290">
    <property type="entry name" value="UCP037290"/>
    <property type="match status" value="1"/>
</dbReference>
<reference evidence="2 3" key="1">
    <citation type="submission" date="2014-10" db="EMBL/GenBank/DDBJ databases">
        <authorList>
            <person name="Seo M.-J."/>
            <person name="Seok Y.J."/>
            <person name="Cha I.-T."/>
        </authorList>
    </citation>
    <scope>NUCLEOTIDE SEQUENCE [LARGE SCALE GENOMIC DNA]</scope>
    <source>
        <strain evidence="2 3">NEU</strain>
    </source>
</reference>
<accession>A0A1S2N8Q1</accession>
<dbReference type="Proteomes" id="UP000180246">
    <property type="component" value="Unassembled WGS sequence"/>
</dbReference>
<evidence type="ECO:0008006" key="4">
    <source>
        <dbReference type="Google" id="ProtNLM"/>
    </source>
</evidence>
<gene>
    <name evidence="2" type="ORF">LO55_5002</name>
</gene>
<organism evidence="2 3">
    <name type="scientific">Massilia timonae</name>
    <dbReference type="NCBI Taxonomy" id="47229"/>
    <lineage>
        <taxon>Bacteria</taxon>
        <taxon>Pseudomonadati</taxon>
        <taxon>Pseudomonadota</taxon>
        <taxon>Betaproteobacteria</taxon>
        <taxon>Burkholderiales</taxon>
        <taxon>Oxalobacteraceae</taxon>
        <taxon>Telluria group</taxon>
        <taxon>Massilia</taxon>
    </lineage>
</organism>
<evidence type="ECO:0000313" key="3">
    <source>
        <dbReference type="Proteomes" id="UP000180246"/>
    </source>
</evidence>
<dbReference type="EMBL" id="JRYB01000001">
    <property type="protein sequence ID" value="OIJ41004.1"/>
    <property type="molecule type" value="Genomic_DNA"/>
</dbReference>
<dbReference type="NCBIfam" id="NF033429">
    <property type="entry name" value="ImuA_translesion"/>
    <property type="match status" value="1"/>
</dbReference>
<feature type="region of interest" description="Disordered" evidence="1">
    <location>
        <begin position="213"/>
        <end position="232"/>
    </location>
</feature>
<dbReference type="InterPro" id="IPR027417">
    <property type="entry name" value="P-loop_NTPase"/>
</dbReference>
<name>A0A1S2N8Q1_9BURK</name>
<proteinExistence type="predicted"/>
<dbReference type="AlphaFoldDB" id="A0A1S2N8Q1"/>
<sequence>MLTSAAKINPEDLHPSLWRASQLARSTSRCISTGHPSLDNQLPGGGWPTGSMTDLHTQQPGIGELRLLAPALSKVAKRQIAFLQPPHPPQALALAAMDIPPESALWLRADRTADALWAAEQVLRSGSCGALLFWQHQIRAESQRRLTLAAQEGETLFFMIRLLASAQDASPAPLRLALRPRAGGLEVGFVKRRGPQRDEPLFLPMQINPAHRLQPQPQTVPAQPVAEPAMHQ</sequence>
<protein>
    <recommendedName>
        <fullName evidence="4">Cell division inhibitor protein</fullName>
    </recommendedName>
</protein>
<dbReference type="InterPro" id="IPR017166">
    <property type="entry name" value="UCP037290"/>
</dbReference>
<dbReference type="SUPFAM" id="SSF52540">
    <property type="entry name" value="P-loop containing nucleoside triphosphate hydrolases"/>
    <property type="match status" value="1"/>
</dbReference>
<dbReference type="Gene3D" id="3.40.50.300">
    <property type="entry name" value="P-loop containing nucleotide triphosphate hydrolases"/>
    <property type="match status" value="1"/>
</dbReference>
<dbReference type="InterPro" id="IPR047610">
    <property type="entry name" value="ImuA_translesion"/>
</dbReference>
<evidence type="ECO:0000313" key="2">
    <source>
        <dbReference type="EMBL" id="OIJ41004.1"/>
    </source>
</evidence>
<comment type="caution">
    <text evidence="2">The sequence shown here is derived from an EMBL/GenBank/DDBJ whole genome shotgun (WGS) entry which is preliminary data.</text>
</comment>